<dbReference type="PANTHER" id="PTHR42810:SF1">
    <property type="entry name" value="PURINE PERMEASE YWDJ-RELATED"/>
    <property type="match status" value="1"/>
</dbReference>
<keyword evidence="3" id="KW-0813">Transport</keyword>
<dbReference type="NCBIfam" id="NF037981">
    <property type="entry name" value="NCS2_1"/>
    <property type="match status" value="1"/>
</dbReference>
<dbReference type="OrthoDB" id="5597247at2"/>
<dbReference type="Pfam" id="PF00860">
    <property type="entry name" value="Xan_ur_permease"/>
    <property type="match status" value="1"/>
</dbReference>
<feature type="transmembrane region" description="Helical" evidence="7">
    <location>
        <begin position="169"/>
        <end position="190"/>
    </location>
</feature>
<evidence type="ECO:0000256" key="3">
    <source>
        <dbReference type="ARBA" id="ARBA00022448"/>
    </source>
</evidence>
<sequence>MNERVRVDERPQGLALGLSTVQWFVFLVANTLTVPVVMGHALGLSPSDITLYTERTFFVCGIIGLLQAFLGHRFPVMEAPAGMWWGVFIVLVQMAKDQGNSMNDLLRQTEMGLMIGALIFIVMGAFGLLGFIRRLFTPIISGTFLILVALQLSKTLVEGVLGIGYRNQPNLSVGVAVLSVIVMALTILLSFKGSGIVKSMSILIGLIAGWVLFAAFGFVDWPSAAPEMFKLPAIFPFGAPSMNWGITLTCVLTSMILLSNLVASLQAFGLAVDEEITDRKLNRGALVTGVGTAFAGIFGLVGAMPMAISAGFVTVTGIASRLPFILASAAVALLGFFPFLGAWLATIPAPLGYAIMLVAIAQLIGFGLRDYKEVMLDQRNIYVLGLSLLFGVGIFGIPTSAFGGLPPVFVYILDNGLIVGIILALLLEHLLFRRKKPEVQILK</sequence>
<evidence type="ECO:0000256" key="7">
    <source>
        <dbReference type="SAM" id="Phobius"/>
    </source>
</evidence>
<feature type="transmembrane region" description="Helical" evidence="7">
    <location>
        <begin position="408"/>
        <end position="427"/>
    </location>
</feature>
<dbReference type="GO" id="GO:0042907">
    <property type="term" value="F:xanthine transmembrane transporter activity"/>
    <property type="evidence" value="ECO:0007669"/>
    <property type="project" value="TreeGrafter"/>
</dbReference>
<proteinExistence type="inferred from homology"/>
<feature type="transmembrane region" description="Helical" evidence="7">
    <location>
        <begin position="351"/>
        <end position="369"/>
    </location>
</feature>
<reference evidence="8 9" key="1">
    <citation type="submission" date="2018-11" db="EMBL/GenBank/DDBJ databases">
        <title>Genome sequencing of Paenibacillus sp. KCOM 3021 (= ChDC PVNT-B20).</title>
        <authorList>
            <person name="Kook J.-K."/>
            <person name="Park S.-N."/>
            <person name="Lim Y.K."/>
        </authorList>
    </citation>
    <scope>NUCLEOTIDE SEQUENCE [LARGE SCALE GENOMIC DNA]</scope>
    <source>
        <strain evidence="8 9">KCOM 3021</strain>
    </source>
</reference>
<protein>
    <submittedName>
        <fullName evidence="8">Xanthine permease</fullName>
    </submittedName>
</protein>
<dbReference type="InterPro" id="IPR006043">
    <property type="entry name" value="NCS2"/>
</dbReference>
<feature type="transmembrane region" description="Helical" evidence="7">
    <location>
        <begin position="285"/>
        <end position="312"/>
    </location>
</feature>
<feature type="transmembrane region" description="Helical" evidence="7">
    <location>
        <begin position="381"/>
        <end position="402"/>
    </location>
</feature>
<evidence type="ECO:0000256" key="1">
    <source>
        <dbReference type="ARBA" id="ARBA00004141"/>
    </source>
</evidence>
<organism evidence="8 9">
    <name type="scientific">Paenibacillus oralis</name>
    <dbReference type="NCBI Taxonomy" id="2490856"/>
    <lineage>
        <taxon>Bacteria</taxon>
        <taxon>Bacillati</taxon>
        <taxon>Bacillota</taxon>
        <taxon>Bacilli</taxon>
        <taxon>Bacillales</taxon>
        <taxon>Paenibacillaceae</taxon>
        <taxon>Paenibacillus</taxon>
    </lineage>
</organism>
<comment type="subcellular location">
    <subcellularLocation>
        <location evidence="1">Membrane</location>
        <topology evidence="1">Multi-pass membrane protein</topology>
    </subcellularLocation>
</comment>
<evidence type="ECO:0000256" key="2">
    <source>
        <dbReference type="ARBA" id="ARBA00008821"/>
    </source>
</evidence>
<gene>
    <name evidence="8" type="ORF">EHV15_32605</name>
</gene>
<dbReference type="PANTHER" id="PTHR42810">
    <property type="entry name" value="PURINE PERMEASE C1399.01C-RELATED"/>
    <property type="match status" value="1"/>
</dbReference>
<feature type="transmembrane region" description="Helical" evidence="7">
    <location>
        <begin position="202"/>
        <end position="221"/>
    </location>
</feature>
<keyword evidence="9" id="KW-1185">Reference proteome</keyword>
<dbReference type="GO" id="GO:0005886">
    <property type="term" value="C:plasma membrane"/>
    <property type="evidence" value="ECO:0007669"/>
    <property type="project" value="TreeGrafter"/>
</dbReference>
<keyword evidence="4 7" id="KW-0812">Transmembrane</keyword>
<evidence type="ECO:0000313" key="9">
    <source>
        <dbReference type="Proteomes" id="UP000267017"/>
    </source>
</evidence>
<keyword evidence="6 7" id="KW-0472">Membrane</keyword>
<dbReference type="AlphaFoldDB" id="A0A3P3U9V8"/>
<evidence type="ECO:0000256" key="4">
    <source>
        <dbReference type="ARBA" id="ARBA00022692"/>
    </source>
</evidence>
<comment type="caution">
    <text evidence="8">The sequence shown here is derived from an EMBL/GenBank/DDBJ whole genome shotgun (WGS) entry which is preliminary data.</text>
</comment>
<feature type="transmembrane region" description="Helical" evidence="7">
    <location>
        <begin position="324"/>
        <end position="345"/>
    </location>
</feature>
<evidence type="ECO:0000256" key="6">
    <source>
        <dbReference type="ARBA" id="ARBA00023136"/>
    </source>
</evidence>
<accession>A0A3P3U9V8</accession>
<dbReference type="RefSeq" id="WP_128634921.1">
    <property type="nucleotide sequence ID" value="NZ_RRCN01000001.1"/>
</dbReference>
<comment type="similarity">
    <text evidence="2">Belongs to the nucleobase:cation symporter-2 (NCS2) (TC 2.A.40) family.</text>
</comment>
<name>A0A3P3U9V8_9BACL</name>
<dbReference type="EMBL" id="RRCN01000001">
    <property type="protein sequence ID" value="RRJ67141.1"/>
    <property type="molecule type" value="Genomic_DNA"/>
</dbReference>
<feature type="transmembrane region" description="Helical" evidence="7">
    <location>
        <begin position="111"/>
        <end position="132"/>
    </location>
</feature>
<feature type="transmembrane region" description="Helical" evidence="7">
    <location>
        <begin position="82"/>
        <end position="99"/>
    </location>
</feature>
<keyword evidence="5 7" id="KW-1133">Transmembrane helix</keyword>
<evidence type="ECO:0000313" key="8">
    <source>
        <dbReference type="EMBL" id="RRJ67141.1"/>
    </source>
</evidence>
<feature type="transmembrane region" description="Helical" evidence="7">
    <location>
        <begin position="138"/>
        <end position="157"/>
    </location>
</feature>
<dbReference type="Proteomes" id="UP000267017">
    <property type="component" value="Unassembled WGS sequence"/>
</dbReference>
<feature type="transmembrane region" description="Helical" evidence="7">
    <location>
        <begin position="56"/>
        <end position="76"/>
    </location>
</feature>
<evidence type="ECO:0000256" key="5">
    <source>
        <dbReference type="ARBA" id="ARBA00022989"/>
    </source>
</evidence>
<feature type="transmembrane region" description="Helical" evidence="7">
    <location>
        <begin position="20"/>
        <end position="44"/>
    </location>
</feature>